<sequence length="350" mass="37867">MVGAVGGPVGAVAGAVAGGMLGAVAGSGLGASIVQNFRCDDDGIATELQSSLIDFGEKERGEVLPIEGNFFLGKGVEVGARAALFEMKNEGSDNSLSYGKVGANAGVSNKGLDVGVEGKVMWVEEETVNGRMGVGLNVDTGVQADEHVGVNEASVRSLKFATTKRGSKQDFKGIYGYKEIKLKPNVHCIDVLGNKQQTGDTNTEWRRLGERVAQYIDVHQQSAVLVSTMKLEHFLVNEQRDNPDYGNSAGFEHEGRRYTVTSLASTQIDQILPDVFESEEFVFGLNAWLCLFEGPESSAQMLCREEDTPFVLETKRVISNLNVLTEVELSLEWLMAGSDGCELLWYNLRV</sequence>
<dbReference type="Proteomes" id="UP000887575">
    <property type="component" value="Unassembled WGS sequence"/>
</dbReference>
<protein>
    <submittedName>
        <fullName evidence="2">Uncharacterized protein</fullName>
    </submittedName>
</protein>
<reference evidence="2" key="1">
    <citation type="submission" date="2024-02" db="UniProtKB">
        <authorList>
            <consortium name="WormBaseParasite"/>
        </authorList>
    </citation>
    <scope>IDENTIFICATION</scope>
</reference>
<evidence type="ECO:0000313" key="2">
    <source>
        <dbReference type="WBParaSite" id="MBELARI_LOCUS11479"/>
    </source>
</evidence>
<accession>A0AAF3EC06</accession>
<proteinExistence type="predicted"/>
<organism evidence="1 2">
    <name type="scientific">Mesorhabditis belari</name>
    <dbReference type="NCBI Taxonomy" id="2138241"/>
    <lineage>
        <taxon>Eukaryota</taxon>
        <taxon>Metazoa</taxon>
        <taxon>Ecdysozoa</taxon>
        <taxon>Nematoda</taxon>
        <taxon>Chromadorea</taxon>
        <taxon>Rhabditida</taxon>
        <taxon>Rhabditina</taxon>
        <taxon>Rhabditomorpha</taxon>
        <taxon>Rhabditoidea</taxon>
        <taxon>Rhabditidae</taxon>
        <taxon>Mesorhabditinae</taxon>
        <taxon>Mesorhabditis</taxon>
    </lineage>
</organism>
<dbReference type="WBParaSite" id="MBELARI_LOCUS11479">
    <property type="protein sequence ID" value="MBELARI_LOCUS11479"/>
    <property type="gene ID" value="MBELARI_LOCUS11479"/>
</dbReference>
<keyword evidence="1" id="KW-1185">Reference proteome</keyword>
<dbReference type="AlphaFoldDB" id="A0AAF3EC06"/>
<name>A0AAF3EC06_9BILA</name>
<evidence type="ECO:0000313" key="1">
    <source>
        <dbReference type="Proteomes" id="UP000887575"/>
    </source>
</evidence>